<evidence type="ECO:0000313" key="5">
    <source>
        <dbReference type="Proteomes" id="UP000835287"/>
    </source>
</evidence>
<dbReference type="PROSITE" id="PS50271">
    <property type="entry name" value="ZF_UBP"/>
    <property type="match status" value="1"/>
</dbReference>
<evidence type="ECO:0000313" key="4">
    <source>
        <dbReference type="Proteomes" id="UP000835243"/>
    </source>
</evidence>
<dbReference type="EMBL" id="HG992338">
    <property type="protein sequence ID" value="CAE6821109.1"/>
    <property type="molecule type" value="Genomic_DNA"/>
</dbReference>
<organism evidence="2">
    <name type="scientific">Xanthomonas arboricola pv. corylina</name>
    <dbReference type="NCBI Taxonomy" id="487821"/>
    <lineage>
        <taxon>Bacteria</taxon>
        <taxon>Pseudomonadati</taxon>
        <taxon>Pseudomonadota</taxon>
        <taxon>Gammaproteobacteria</taxon>
        <taxon>Lysobacterales</taxon>
        <taxon>Lysobacteraceae</taxon>
        <taxon>Xanthomonas</taxon>
    </lineage>
</organism>
<dbReference type="Pfam" id="PF02148">
    <property type="entry name" value="zf-UBP"/>
    <property type="match status" value="1"/>
</dbReference>
<dbReference type="SUPFAM" id="SSF57850">
    <property type="entry name" value="RING/U-box"/>
    <property type="match status" value="1"/>
</dbReference>
<proteinExistence type="predicted"/>
<name>A0A8D6UVM5_9XANT</name>
<dbReference type="AlphaFoldDB" id="A0A8D6UVM5"/>
<accession>A0A8D6UVM5</accession>
<feature type="domain" description="UBP-type" evidence="1">
    <location>
        <begin position="3"/>
        <end position="105"/>
    </location>
</feature>
<dbReference type="EMBL" id="HG992341">
    <property type="protein sequence ID" value="CAE6733833.1"/>
    <property type="molecule type" value="Genomic_DNA"/>
</dbReference>
<gene>
    <name evidence="2" type="ORF">CFBP1159_12530</name>
    <name evidence="3" type="ORF">XAC301_33700</name>
</gene>
<evidence type="ECO:0000259" key="1">
    <source>
        <dbReference type="PROSITE" id="PS50271"/>
    </source>
</evidence>
<dbReference type="InterPro" id="IPR013083">
    <property type="entry name" value="Znf_RING/FYVE/PHD"/>
</dbReference>
<dbReference type="InterPro" id="IPR001607">
    <property type="entry name" value="Znf_UBP"/>
</dbReference>
<dbReference type="GO" id="GO:0008270">
    <property type="term" value="F:zinc ion binding"/>
    <property type="evidence" value="ECO:0007669"/>
    <property type="project" value="InterPro"/>
</dbReference>
<reference evidence="4 5" key="1">
    <citation type="submission" date="2021-02" db="EMBL/GenBank/DDBJ databases">
        <authorList>
            <person name="Pothier F. J."/>
        </authorList>
    </citation>
    <scope>NUCLEOTIDE SEQUENCE</scope>
    <source>
        <strain evidence="3 5">301</strain>
        <strain evidence="2 4">CFBP 1159</strain>
    </source>
</reference>
<evidence type="ECO:0000313" key="2">
    <source>
        <dbReference type="EMBL" id="CAE6733858.1"/>
    </source>
</evidence>
<keyword evidence="5" id="KW-1185">Reference proteome</keyword>
<dbReference type="Proteomes" id="UP000835287">
    <property type="component" value="Chromosome"/>
</dbReference>
<dbReference type="Gene3D" id="3.30.40.10">
    <property type="entry name" value="Zinc/RING finger domain, C3HC4 (zinc finger)"/>
    <property type="match status" value="1"/>
</dbReference>
<sequence>MSDQCTHTAQIGEVTPSARGCEDCLAIDSTWVHLRLCRSCGHVGCCDDSPHKHATAHYQATSHPLIEGYDPPEGWGWCYVDEVEVELPDQTPQLGPIPRYVGGGAVGWRGVDGGAGAPLGIGIGESGIGNRKSGLRAV</sequence>
<dbReference type="EMBL" id="HG992338">
    <property type="protein sequence ID" value="CAE6821143.1"/>
    <property type="molecule type" value="Genomic_DNA"/>
</dbReference>
<dbReference type="Proteomes" id="UP000835243">
    <property type="component" value="Chromosome"/>
</dbReference>
<dbReference type="EMBL" id="HG992341">
    <property type="protein sequence ID" value="CAE6733858.1"/>
    <property type="molecule type" value="Genomic_DNA"/>
</dbReference>
<protein>
    <recommendedName>
        <fullName evidence="1">UBP-type domain-containing protein</fullName>
    </recommendedName>
</protein>
<evidence type="ECO:0000313" key="3">
    <source>
        <dbReference type="EMBL" id="CAE6821109.1"/>
    </source>
</evidence>